<reference evidence="3" key="1">
    <citation type="submission" date="2022-07" db="EMBL/GenBank/DDBJ databases">
        <title>Sphingomonas sp. nov., a novel bacterium isolated from the north slope of the Mount Everest.</title>
        <authorList>
            <person name="Cui X."/>
            <person name="Liu Y."/>
        </authorList>
    </citation>
    <scope>NUCLEOTIDE SEQUENCE</scope>
    <source>
        <strain evidence="3">S5-59</strain>
    </source>
</reference>
<dbReference type="SUPFAM" id="SSF53807">
    <property type="entry name" value="Helical backbone' metal receptor"/>
    <property type="match status" value="1"/>
</dbReference>
<dbReference type="Proteomes" id="UP001058533">
    <property type="component" value="Chromosome"/>
</dbReference>
<gene>
    <name evidence="3" type="ORF">NMP03_00950</name>
</gene>
<dbReference type="Pfam" id="PF01497">
    <property type="entry name" value="Peripla_BP_2"/>
    <property type="match status" value="1"/>
</dbReference>
<dbReference type="PROSITE" id="PS50983">
    <property type="entry name" value="FE_B12_PBP"/>
    <property type="match status" value="1"/>
</dbReference>
<accession>A0ABY5L7A3</accession>
<dbReference type="EMBL" id="CP101740">
    <property type="protein sequence ID" value="UUL82843.1"/>
    <property type="molecule type" value="Genomic_DNA"/>
</dbReference>
<sequence length="276" mass="29203">MKRAAILAALLCVGAAPAPAPLRAPLRVVSINPCADSVLMRVADRGQIAAISHYSHDPEASSIPVTIARHFKATSGTAEEVVALAPDVVLSGQHVAPSTILALRRMGVRLVQLPVPTTIAESVAQVRLIADTVGRPERGAVLAGAIERAVRAAEPADDRAIPALIWQGGGLVPGTDTLSSDMLRAGGFRNLSADYGLKNWDVLPLERLVAKPPRVLLTVGKGEGTGDRRLSHPVLRPLARHMVRAAWPERLMHCGGPTIVDAMTRLRAIRSRLPAA</sequence>
<name>A0ABY5L7A3_9SPHN</name>
<feature type="signal peptide" evidence="1">
    <location>
        <begin position="1"/>
        <end position="20"/>
    </location>
</feature>
<keyword evidence="4" id="KW-1185">Reference proteome</keyword>
<feature type="chain" id="PRO_5046093525" evidence="1">
    <location>
        <begin position="21"/>
        <end position="276"/>
    </location>
</feature>
<dbReference type="PANTHER" id="PTHR30535">
    <property type="entry name" value="VITAMIN B12-BINDING PROTEIN"/>
    <property type="match status" value="1"/>
</dbReference>
<dbReference type="InterPro" id="IPR050902">
    <property type="entry name" value="ABC_Transporter_SBP"/>
</dbReference>
<dbReference type="Gene3D" id="3.40.50.1980">
    <property type="entry name" value="Nitrogenase molybdenum iron protein domain"/>
    <property type="match status" value="2"/>
</dbReference>
<dbReference type="InterPro" id="IPR002491">
    <property type="entry name" value="ABC_transptr_periplasmic_BD"/>
</dbReference>
<evidence type="ECO:0000313" key="3">
    <source>
        <dbReference type="EMBL" id="UUL82843.1"/>
    </source>
</evidence>
<proteinExistence type="predicted"/>
<protein>
    <submittedName>
        <fullName evidence="3">ABC transporter substrate-binding protein</fullName>
    </submittedName>
</protein>
<feature type="domain" description="Fe/B12 periplasmic-binding" evidence="2">
    <location>
        <begin position="27"/>
        <end position="276"/>
    </location>
</feature>
<evidence type="ECO:0000259" key="2">
    <source>
        <dbReference type="PROSITE" id="PS50983"/>
    </source>
</evidence>
<keyword evidence="1" id="KW-0732">Signal</keyword>
<evidence type="ECO:0000313" key="4">
    <source>
        <dbReference type="Proteomes" id="UP001058533"/>
    </source>
</evidence>
<organism evidence="3 4">
    <name type="scientific">Sphingomonas qomolangmaensis</name>
    <dbReference type="NCBI Taxonomy" id="2918765"/>
    <lineage>
        <taxon>Bacteria</taxon>
        <taxon>Pseudomonadati</taxon>
        <taxon>Pseudomonadota</taxon>
        <taxon>Alphaproteobacteria</taxon>
        <taxon>Sphingomonadales</taxon>
        <taxon>Sphingomonadaceae</taxon>
        <taxon>Sphingomonas</taxon>
    </lineage>
</organism>
<evidence type="ECO:0000256" key="1">
    <source>
        <dbReference type="SAM" id="SignalP"/>
    </source>
</evidence>
<dbReference type="RefSeq" id="WP_256506695.1">
    <property type="nucleotide sequence ID" value="NZ_CP101740.1"/>
</dbReference>
<dbReference type="PANTHER" id="PTHR30535:SF4">
    <property type="entry name" value="HEMIN-BINDING PERIPLASMIC PROTEIN HMUT"/>
    <property type="match status" value="1"/>
</dbReference>